<keyword evidence="5 7" id="KW-1133">Transmembrane helix</keyword>
<feature type="domain" description="EamA" evidence="8">
    <location>
        <begin position="161"/>
        <end position="293"/>
    </location>
</feature>
<dbReference type="InterPro" id="IPR037185">
    <property type="entry name" value="EmrE-like"/>
</dbReference>
<accession>A0ABS2G7F5</accession>
<feature type="transmembrane region" description="Helical" evidence="7">
    <location>
        <begin position="129"/>
        <end position="149"/>
    </location>
</feature>
<evidence type="ECO:0000256" key="7">
    <source>
        <dbReference type="SAM" id="Phobius"/>
    </source>
</evidence>
<keyword evidence="3" id="KW-1003">Cell membrane</keyword>
<dbReference type="InterPro" id="IPR050638">
    <property type="entry name" value="AA-Vitamin_Transporters"/>
</dbReference>
<protein>
    <submittedName>
        <fullName evidence="9">EamA family transporter</fullName>
    </submittedName>
</protein>
<evidence type="ECO:0000259" key="8">
    <source>
        <dbReference type="Pfam" id="PF00892"/>
    </source>
</evidence>
<comment type="similarity">
    <text evidence="2">Belongs to the EamA transporter family.</text>
</comment>
<evidence type="ECO:0000313" key="10">
    <source>
        <dbReference type="Proteomes" id="UP000729290"/>
    </source>
</evidence>
<gene>
    <name evidence="9" type="ORF">H9X83_00490</name>
</gene>
<dbReference type="Proteomes" id="UP000729290">
    <property type="component" value="Unassembled WGS sequence"/>
</dbReference>
<evidence type="ECO:0000256" key="6">
    <source>
        <dbReference type="ARBA" id="ARBA00023136"/>
    </source>
</evidence>
<feature type="domain" description="EamA" evidence="8">
    <location>
        <begin position="8"/>
        <end position="147"/>
    </location>
</feature>
<comment type="caution">
    <text evidence="9">The sequence shown here is derived from an EMBL/GenBank/DDBJ whole genome shotgun (WGS) entry which is preliminary data.</text>
</comment>
<dbReference type="Pfam" id="PF00892">
    <property type="entry name" value="EamA"/>
    <property type="match status" value="2"/>
</dbReference>
<evidence type="ECO:0000256" key="5">
    <source>
        <dbReference type="ARBA" id="ARBA00022989"/>
    </source>
</evidence>
<dbReference type="EMBL" id="JACSNV010000001">
    <property type="protein sequence ID" value="MBM6876640.1"/>
    <property type="molecule type" value="Genomic_DNA"/>
</dbReference>
<proteinExistence type="inferred from homology"/>
<keyword evidence="4 7" id="KW-0812">Transmembrane</keyword>
<comment type="subcellular location">
    <subcellularLocation>
        <location evidence="1">Cell membrane</location>
        <topology evidence="1">Multi-pass membrane protein</topology>
    </subcellularLocation>
</comment>
<evidence type="ECO:0000313" key="9">
    <source>
        <dbReference type="EMBL" id="MBM6876640.1"/>
    </source>
</evidence>
<feature type="transmembrane region" description="Helical" evidence="7">
    <location>
        <begin position="189"/>
        <end position="210"/>
    </location>
</feature>
<evidence type="ECO:0000256" key="4">
    <source>
        <dbReference type="ARBA" id="ARBA00022692"/>
    </source>
</evidence>
<feature type="transmembrane region" description="Helical" evidence="7">
    <location>
        <begin position="102"/>
        <end position="122"/>
    </location>
</feature>
<dbReference type="PANTHER" id="PTHR32322:SF18">
    <property type="entry name" value="S-ADENOSYLMETHIONINE_S-ADENOSYLHOMOCYSTEINE TRANSPORTER"/>
    <property type="match status" value="1"/>
</dbReference>
<organism evidence="9 10">
    <name type="scientific">Anaerotignum lactatifermentans</name>
    <dbReference type="NCBI Taxonomy" id="160404"/>
    <lineage>
        <taxon>Bacteria</taxon>
        <taxon>Bacillati</taxon>
        <taxon>Bacillota</taxon>
        <taxon>Clostridia</taxon>
        <taxon>Lachnospirales</taxon>
        <taxon>Anaerotignaceae</taxon>
        <taxon>Anaerotignum</taxon>
    </lineage>
</organism>
<dbReference type="SUPFAM" id="SSF103481">
    <property type="entry name" value="Multidrug resistance efflux transporter EmrE"/>
    <property type="match status" value="2"/>
</dbReference>
<reference evidence="9 10" key="1">
    <citation type="journal article" date="2021" name="Sci. Rep.">
        <title>The distribution of antibiotic resistance genes in chicken gut microbiota commensals.</title>
        <authorList>
            <person name="Juricova H."/>
            <person name="Matiasovicova J."/>
            <person name="Kubasova T."/>
            <person name="Cejkova D."/>
            <person name="Rychlik I."/>
        </authorList>
    </citation>
    <scope>NUCLEOTIDE SEQUENCE [LARGE SCALE GENOMIC DNA]</scope>
    <source>
        <strain evidence="9 10">An431b</strain>
    </source>
</reference>
<evidence type="ECO:0000256" key="1">
    <source>
        <dbReference type="ARBA" id="ARBA00004651"/>
    </source>
</evidence>
<feature type="transmembrane region" description="Helical" evidence="7">
    <location>
        <begin position="216"/>
        <end position="239"/>
    </location>
</feature>
<feature type="transmembrane region" description="Helical" evidence="7">
    <location>
        <begin position="155"/>
        <end position="177"/>
    </location>
</feature>
<name>A0ABS2G7F5_9FIRM</name>
<dbReference type="PANTHER" id="PTHR32322">
    <property type="entry name" value="INNER MEMBRANE TRANSPORTER"/>
    <property type="match status" value="1"/>
</dbReference>
<keyword evidence="6 7" id="KW-0472">Membrane</keyword>
<keyword evidence="10" id="KW-1185">Reference proteome</keyword>
<feature type="transmembrane region" description="Helical" evidence="7">
    <location>
        <begin position="78"/>
        <end position="96"/>
    </location>
</feature>
<feature type="transmembrane region" description="Helical" evidence="7">
    <location>
        <begin position="251"/>
        <end position="270"/>
    </location>
</feature>
<evidence type="ECO:0000256" key="2">
    <source>
        <dbReference type="ARBA" id="ARBA00007362"/>
    </source>
</evidence>
<dbReference type="RefSeq" id="WP_205132447.1">
    <property type="nucleotide sequence ID" value="NZ_JACSNT010000001.1"/>
</dbReference>
<sequence>MIRNRALTGSLLCIFSASLWGVTGTVGQFLFQEMGFSSKWLASVRMLLAGIFLLSYLFFKAGKKVFYIWKRKKDAKELLIFALLGMLFVQYGYFVAIGYSNAATATVLQYLAPVMLVVYSTIRSKKRPSLAEAVAVAFALIGTFLLATHGNIHSLNISGAALFWGLLSAVALAFYTAYPQRLLRRYNTILLIAWGMLLGGICTNLVTPFWHIQGIVSPVSIGCLLFVVFFGAMLPYITFLYGVKYIGPTKASLLASVEPLSSTLASVLWLHTHLEWIDYLGFLFIVATVFVLSLKTRPAAEPSS</sequence>
<dbReference type="InterPro" id="IPR000620">
    <property type="entry name" value="EamA_dom"/>
</dbReference>
<evidence type="ECO:0000256" key="3">
    <source>
        <dbReference type="ARBA" id="ARBA00022475"/>
    </source>
</evidence>
<feature type="transmembrane region" description="Helical" evidence="7">
    <location>
        <begin position="276"/>
        <end position="294"/>
    </location>
</feature>
<feature type="transmembrane region" description="Helical" evidence="7">
    <location>
        <begin position="40"/>
        <end position="58"/>
    </location>
</feature>